<sequence>MHKGKITTEQCWQSGICSNIIQKLWKNKWLLEYLTGKPYGKPICPEWPLYHVLESFPNPYMDKQFLGARVFHLFNFTIHFCHT</sequence>
<dbReference type="AlphaFoldDB" id="A0A061DNB9"/>
<dbReference type="InParanoid" id="A0A061DNB9"/>
<accession>A0A061DNB9</accession>
<dbReference type="EMBL" id="CM001879">
    <property type="protein sequence ID" value="EOX94299.1"/>
    <property type="molecule type" value="Genomic_DNA"/>
</dbReference>
<evidence type="ECO:0000313" key="1">
    <source>
        <dbReference type="EMBL" id="EOX94299.1"/>
    </source>
</evidence>
<gene>
    <name evidence="1" type="ORF">TCM_003891</name>
</gene>
<dbReference type="Proteomes" id="UP000026915">
    <property type="component" value="Chromosome 1"/>
</dbReference>
<name>A0A061DNB9_THECC</name>
<keyword evidence="2" id="KW-1185">Reference proteome</keyword>
<proteinExistence type="predicted"/>
<evidence type="ECO:0000313" key="2">
    <source>
        <dbReference type="Proteomes" id="UP000026915"/>
    </source>
</evidence>
<protein>
    <submittedName>
        <fullName evidence="1">Uncharacterized protein</fullName>
    </submittedName>
</protein>
<organism evidence="1 2">
    <name type="scientific">Theobroma cacao</name>
    <name type="common">Cacao</name>
    <name type="synonym">Cocoa</name>
    <dbReference type="NCBI Taxonomy" id="3641"/>
    <lineage>
        <taxon>Eukaryota</taxon>
        <taxon>Viridiplantae</taxon>
        <taxon>Streptophyta</taxon>
        <taxon>Embryophyta</taxon>
        <taxon>Tracheophyta</taxon>
        <taxon>Spermatophyta</taxon>
        <taxon>Magnoliopsida</taxon>
        <taxon>eudicotyledons</taxon>
        <taxon>Gunneridae</taxon>
        <taxon>Pentapetalae</taxon>
        <taxon>rosids</taxon>
        <taxon>malvids</taxon>
        <taxon>Malvales</taxon>
        <taxon>Malvaceae</taxon>
        <taxon>Byttnerioideae</taxon>
        <taxon>Theobroma</taxon>
    </lineage>
</organism>
<dbReference type="Gramene" id="EOX94299">
    <property type="protein sequence ID" value="EOX94299"/>
    <property type="gene ID" value="TCM_003891"/>
</dbReference>
<dbReference type="HOGENOM" id="CLU_2547139_0_0_1"/>
<reference evidence="1 2" key="1">
    <citation type="journal article" date="2013" name="Genome Biol.">
        <title>The genome sequence of the most widely cultivated cacao type and its use to identify candidate genes regulating pod color.</title>
        <authorList>
            <person name="Motamayor J.C."/>
            <person name="Mockaitis K."/>
            <person name="Schmutz J."/>
            <person name="Haiminen N."/>
            <person name="Iii D.L."/>
            <person name="Cornejo O."/>
            <person name="Findley S.D."/>
            <person name="Zheng P."/>
            <person name="Utro F."/>
            <person name="Royaert S."/>
            <person name="Saski C."/>
            <person name="Jenkins J."/>
            <person name="Podicheti R."/>
            <person name="Zhao M."/>
            <person name="Scheffler B.E."/>
            <person name="Stack J.C."/>
            <person name="Feltus F.A."/>
            <person name="Mustiga G.M."/>
            <person name="Amores F."/>
            <person name="Phillips W."/>
            <person name="Marelli J.P."/>
            <person name="May G.D."/>
            <person name="Shapiro H."/>
            <person name="Ma J."/>
            <person name="Bustamante C.D."/>
            <person name="Schnell R.J."/>
            <person name="Main D."/>
            <person name="Gilbert D."/>
            <person name="Parida L."/>
            <person name="Kuhn D.N."/>
        </authorList>
    </citation>
    <scope>NUCLEOTIDE SEQUENCE [LARGE SCALE GENOMIC DNA]</scope>
    <source>
        <strain evidence="2">cv. Matina 1-6</strain>
    </source>
</reference>